<gene>
    <name evidence="1" type="ORF">CEUSTIGMA_g12927.t1</name>
</gene>
<sequence>MVQQPRAASAGCSNPKKKKRTRFSISEQYIRYVKAVLAALATEATGLAEICSVLNLPSADCSVNFPSIDSFTDAISAYLGFQSSNSSVTSAATISGNPIIAITSVLD</sequence>
<reference evidence="1 2" key="1">
    <citation type="submission" date="2017-08" db="EMBL/GenBank/DDBJ databases">
        <title>Acidophilic green algal genome provides insights into adaptation to an acidic environment.</title>
        <authorList>
            <person name="Hirooka S."/>
            <person name="Hirose Y."/>
            <person name="Kanesaki Y."/>
            <person name="Higuchi S."/>
            <person name="Fujiwara T."/>
            <person name="Onuma R."/>
            <person name="Era A."/>
            <person name="Ohbayashi R."/>
            <person name="Uzuka A."/>
            <person name="Nozaki H."/>
            <person name="Yoshikawa H."/>
            <person name="Miyagishima S.Y."/>
        </authorList>
    </citation>
    <scope>NUCLEOTIDE SEQUENCE [LARGE SCALE GENOMIC DNA]</scope>
    <source>
        <strain evidence="1 2">NIES-2499</strain>
    </source>
</reference>
<keyword evidence="2" id="KW-1185">Reference proteome</keyword>
<dbReference type="Proteomes" id="UP000232323">
    <property type="component" value="Unassembled WGS sequence"/>
</dbReference>
<evidence type="ECO:0000313" key="1">
    <source>
        <dbReference type="EMBL" id="GAX85511.1"/>
    </source>
</evidence>
<evidence type="ECO:0000313" key="2">
    <source>
        <dbReference type="Proteomes" id="UP000232323"/>
    </source>
</evidence>
<dbReference type="AlphaFoldDB" id="A0A250XR07"/>
<accession>A0A250XR07</accession>
<dbReference type="EMBL" id="BEGY01000173">
    <property type="protein sequence ID" value="GAX85511.1"/>
    <property type="molecule type" value="Genomic_DNA"/>
</dbReference>
<organism evidence="1 2">
    <name type="scientific">Chlamydomonas eustigma</name>
    <dbReference type="NCBI Taxonomy" id="1157962"/>
    <lineage>
        <taxon>Eukaryota</taxon>
        <taxon>Viridiplantae</taxon>
        <taxon>Chlorophyta</taxon>
        <taxon>core chlorophytes</taxon>
        <taxon>Chlorophyceae</taxon>
        <taxon>CS clade</taxon>
        <taxon>Chlamydomonadales</taxon>
        <taxon>Chlamydomonadaceae</taxon>
        <taxon>Chlamydomonas</taxon>
    </lineage>
</organism>
<name>A0A250XR07_9CHLO</name>
<protein>
    <submittedName>
        <fullName evidence="1">Uncharacterized protein</fullName>
    </submittedName>
</protein>
<proteinExistence type="predicted"/>
<comment type="caution">
    <text evidence="1">The sequence shown here is derived from an EMBL/GenBank/DDBJ whole genome shotgun (WGS) entry which is preliminary data.</text>
</comment>